<name>A0A1H9WAM2_9RHOB</name>
<dbReference type="Pfam" id="PF03480">
    <property type="entry name" value="DctP"/>
    <property type="match status" value="1"/>
</dbReference>
<dbReference type="Proteomes" id="UP000198885">
    <property type="component" value="Unassembled WGS sequence"/>
</dbReference>
<comment type="subcellular location">
    <subcellularLocation>
        <location evidence="1">Periplasm</location>
    </subcellularLocation>
</comment>
<dbReference type="AlphaFoldDB" id="A0A1H9WAM2"/>
<dbReference type="NCBIfam" id="NF037995">
    <property type="entry name" value="TRAP_S1"/>
    <property type="match status" value="1"/>
</dbReference>
<dbReference type="PANTHER" id="PTHR33376:SF15">
    <property type="entry name" value="BLL6794 PROTEIN"/>
    <property type="match status" value="1"/>
</dbReference>
<dbReference type="STRING" id="641238.SAMN04490244_11010"/>
<keyword evidence="6" id="KW-1185">Reference proteome</keyword>
<dbReference type="InterPro" id="IPR038404">
    <property type="entry name" value="TRAP_DctP_sf"/>
</dbReference>
<evidence type="ECO:0000256" key="1">
    <source>
        <dbReference type="ARBA" id="ARBA00004418"/>
    </source>
</evidence>
<organism evidence="5 6">
    <name type="scientific">Tranquillimonas rosea</name>
    <dbReference type="NCBI Taxonomy" id="641238"/>
    <lineage>
        <taxon>Bacteria</taxon>
        <taxon>Pseudomonadati</taxon>
        <taxon>Pseudomonadota</taxon>
        <taxon>Alphaproteobacteria</taxon>
        <taxon>Rhodobacterales</taxon>
        <taxon>Roseobacteraceae</taxon>
        <taxon>Tranquillimonas</taxon>
    </lineage>
</organism>
<evidence type="ECO:0000256" key="2">
    <source>
        <dbReference type="ARBA" id="ARBA00022729"/>
    </source>
</evidence>
<dbReference type="OrthoDB" id="6114763at2"/>
<dbReference type="CDD" id="cd13666">
    <property type="entry name" value="PBP2_TRAP_DctP_like_1"/>
    <property type="match status" value="1"/>
</dbReference>
<sequence>MTKRFELLRATPVAAVLAAGLGAGGAATAQETVQASIVSGFSPSVAVVKIMQEVFMPRTNEILAENGNNYQVEWQEAFSGTLAKPGGELEAVETGLADVGAIVTAIHSDKLPLYSIGYVTPFTTTDLVLIHEVMDDLTEEYPAFRESWEPFNQVPLSVSGIGDNYILCSREPIESTDDIDGLKVTGIGPNLRWVQPMGAAGVNGSLGDFYQLVETGVADAMLVWGEAVVSLKYYEVCSNYYDARLGGANAYVISVNQQAWDSYPEEVQQAMTTAAQEFGVAIGEFSHEMGAKAREIVKENGGQVTEITDEEREAWAETLPDIAGEWAGRLEEQGIPAEAILDDYMQAMRDAGAPAVRDWDE</sequence>
<dbReference type="RefSeq" id="WP_143071547.1">
    <property type="nucleotide sequence ID" value="NZ_FOGU01000010.1"/>
</dbReference>
<keyword evidence="2 4" id="KW-0732">Signal</keyword>
<evidence type="ECO:0000256" key="3">
    <source>
        <dbReference type="ARBA" id="ARBA00022764"/>
    </source>
</evidence>
<evidence type="ECO:0000256" key="4">
    <source>
        <dbReference type="SAM" id="SignalP"/>
    </source>
</evidence>
<gene>
    <name evidence="5" type="ORF">SAMN04490244_11010</name>
</gene>
<dbReference type="EMBL" id="FOGU01000010">
    <property type="protein sequence ID" value="SES30992.1"/>
    <property type="molecule type" value="Genomic_DNA"/>
</dbReference>
<feature type="signal peptide" evidence="4">
    <location>
        <begin position="1"/>
        <end position="29"/>
    </location>
</feature>
<dbReference type="InterPro" id="IPR018389">
    <property type="entry name" value="DctP_fam"/>
</dbReference>
<feature type="chain" id="PRO_5011709478" evidence="4">
    <location>
        <begin position="30"/>
        <end position="361"/>
    </location>
</feature>
<dbReference type="PANTHER" id="PTHR33376">
    <property type="match status" value="1"/>
</dbReference>
<evidence type="ECO:0000313" key="6">
    <source>
        <dbReference type="Proteomes" id="UP000198885"/>
    </source>
</evidence>
<dbReference type="GO" id="GO:0042597">
    <property type="term" value="C:periplasmic space"/>
    <property type="evidence" value="ECO:0007669"/>
    <property type="project" value="UniProtKB-SubCell"/>
</dbReference>
<keyword evidence="3" id="KW-0574">Periplasm</keyword>
<dbReference type="Gene3D" id="3.40.190.170">
    <property type="entry name" value="Bacterial extracellular solute-binding protein, family 7"/>
    <property type="match status" value="1"/>
</dbReference>
<accession>A0A1H9WAM2</accession>
<reference evidence="5 6" key="1">
    <citation type="submission" date="2016-10" db="EMBL/GenBank/DDBJ databases">
        <authorList>
            <person name="de Groot N.N."/>
        </authorList>
    </citation>
    <scope>NUCLEOTIDE SEQUENCE [LARGE SCALE GENOMIC DNA]</scope>
    <source>
        <strain evidence="5 6">DSM 23042</strain>
    </source>
</reference>
<protein>
    <submittedName>
        <fullName evidence="5">TRAP-type C4-dicarboxylate transport system, substrate-binding protein</fullName>
    </submittedName>
</protein>
<evidence type="ECO:0000313" key="5">
    <source>
        <dbReference type="EMBL" id="SES30992.1"/>
    </source>
</evidence>
<dbReference type="GO" id="GO:0055085">
    <property type="term" value="P:transmembrane transport"/>
    <property type="evidence" value="ECO:0007669"/>
    <property type="project" value="InterPro"/>
</dbReference>
<proteinExistence type="predicted"/>